<dbReference type="EMBL" id="JAEUBG010001818">
    <property type="protein sequence ID" value="KAH3685735.1"/>
    <property type="molecule type" value="Genomic_DNA"/>
</dbReference>
<reference evidence="1" key="1">
    <citation type="journal article" date="2021" name="Open Biol.">
        <title>Shared evolutionary footprints suggest mitochondrial oxidative damage underlies multiple complex I losses in fungi.</title>
        <authorList>
            <person name="Schikora-Tamarit M.A."/>
            <person name="Marcet-Houben M."/>
            <person name="Nosek J."/>
            <person name="Gabaldon T."/>
        </authorList>
    </citation>
    <scope>NUCLEOTIDE SEQUENCE</scope>
    <source>
        <strain evidence="1">CBS2887</strain>
    </source>
</reference>
<evidence type="ECO:0000313" key="1">
    <source>
        <dbReference type="EMBL" id="KAH3685735.1"/>
    </source>
</evidence>
<keyword evidence="2" id="KW-1185">Reference proteome</keyword>
<accession>A0A9P8QA38</accession>
<dbReference type="AlphaFoldDB" id="A0A9P8QA38"/>
<proteinExistence type="predicted"/>
<protein>
    <submittedName>
        <fullName evidence="1">Uncharacterized protein</fullName>
    </submittedName>
</protein>
<dbReference type="Proteomes" id="UP000774326">
    <property type="component" value="Unassembled WGS sequence"/>
</dbReference>
<reference evidence="1" key="2">
    <citation type="submission" date="2021-01" db="EMBL/GenBank/DDBJ databases">
        <authorList>
            <person name="Schikora-Tamarit M.A."/>
        </authorList>
    </citation>
    <scope>NUCLEOTIDE SEQUENCE</scope>
    <source>
        <strain evidence="1">CBS2887</strain>
    </source>
</reference>
<comment type="caution">
    <text evidence="1">The sequence shown here is derived from an EMBL/GenBank/DDBJ whole genome shotgun (WGS) entry which is preliminary data.</text>
</comment>
<evidence type="ECO:0000313" key="2">
    <source>
        <dbReference type="Proteomes" id="UP000774326"/>
    </source>
</evidence>
<organism evidence="1 2">
    <name type="scientific">Wickerhamomyces pijperi</name>
    <name type="common">Yeast</name>
    <name type="synonym">Pichia pijperi</name>
    <dbReference type="NCBI Taxonomy" id="599730"/>
    <lineage>
        <taxon>Eukaryota</taxon>
        <taxon>Fungi</taxon>
        <taxon>Dikarya</taxon>
        <taxon>Ascomycota</taxon>
        <taxon>Saccharomycotina</taxon>
        <taxon>Saccharomycetes</taxon>
        <taxon>Phaffomycetales</taxon>
        <taxon>Wickerhamomycetaceae</taxon>
        <taxon>Wickerhamomyces</taxon>
    </lineage>
</organism>
<name>A0A9P8QA38_WICPI</name>
<sequence length="78" mass="8784">MVFVVFGDEPEGFLKNLFKSAMELCLDRFNTADSELETLDGAVVNSTEVPVVVKNDPLEVFENEFCMFNCDLDKELAN</sequence>
<gene>
    <name evidence="1" type="ORF">WICPIJ_003284</name>
</gene>